<dbReference type="Pfam" id="PF01636">
    <property type="entry name" value="APH"/>
    <property type="match status" value="1"/>
</dbReference>
<proteinExistence type="predicted"/>
<gene>
    <name evidence="2" type="ORF">HNQ44_002855</name>
</gene>
<dbReference type="GO" id="GO:0016301">
    <property type="term" value="F:kinase activity"/>
    <property type="evidence" value="ECO:0007669"/>
    <property type="project" value="UniProtKB-KW"/>
</dbReference>
<evidence type="ECO:0000259" key="1">
    <source>
        <dbReference type="Pfam" id="PF01636"/>
    </source>
</evidence>
<dbReference type="InterPro" id="IPR052898">
    <property type="entry name" value="ACAD10-like"/>
</dbReference>
<name>A0A7W8FV89_9BACL</name>
<dbReference type="InterPro" id="IPR041726">
    <property type="entry name" value="ACAD10_11_N"/>
</dbReference>
<accession>A0A7W8FV89</accession>
<dbReference type="RefSeq" id="WP_175580296.1">
    <property type="nucleotide sequence ID" value="NZ_JACHHE010000008.1"/>
</dbReference>
<dbReference type="InterPro" id="IPR011009">
    <property type="entry name" value="Kinase-like_dom_sf"/>
</dbReference>
<dbReference type="AlphaFoldDB" id="A0A7W8FV89"/>
<evidence type="ECO:0000313" key="3">
    <source>
        <dbReference type="Proteomes" id="UP000525923"/>
    </source>
</evidence>
<keyword evidence="3" id="KW-1185">Reference proteome</keyword>
<dbReference type="CDD" id="cd05154">
    <property type="entry name" value="ACAD10_11_N-like"/>
    <property type="match status" value="1"/>
</dbReference>
<dbReference type="EMBL" id="JACHHE010000008">
    <property type="protein sequence ID" value="MBB5181390.1"/>
    <property type="molecule type" value="Genomic_DNA"/>
</dbReference>
<comment type="caution">
    <text evidence="2">The sequence shown here is derived from an EMBL/GenBank/DDBJ whole genome shotgun (WGS) entry which is preliminary data.</text>
</comment>
<dbReference type="Gene3D" id="3.90.1200.10">
    <property type="match status" value="1"/>
</dbReference>
<dbReference type="PANTHER" id="PTHR47829:SF1">
    <property type="entry name" value="HAD FAMILY PHOSPHATASE"/>
    <property type="match status" value="1"/>
</dbReference>
<organism evidence="2 3">
    <name type="scientific">Planococcus koreensis</name>
    <dbReference type="NCBI Taxonomy" id="112331"/>
    <lineage>
        <taxon>Bacteria</taxon>
        <taxon>Bacillati</taxon>
        <taxon>Bacillota</taxon>
        <taxon>Bacilli</taxon>
        <taxon>Bacillales</taxon>
        <taxon>Caryophanaceae</taxon>
        <taxon>Planococcus</taxon>
    </lineage>
</organism>
<keyword evidence="2" id="KW-0418">Kinase</keyword>
<dbReference type="Gene3D" id="3.30.200.20">
    <property type="entry name" value="Phosphorylase Kinase, domain 1"/>
    <property type="match status" value="1"/>
</dbReference>
<keyword evidence="2" id="KW-0808">Transferase</keyword>
<feature type="domain" description="Aminoglycoside phosphotransferase" evidence="1">
    <location>
        <begin position="39"/>
        <end position="267"/>
    </location>
</feature>
<evidence type="ECO:0000313" key="2">
    <source>
        <dbReference type="EMBL" id="MBB5181390.1"/>
    </source>
</evidence>
<protein>
    <submittedName>
        <fullName evidence="2">Aminoglycoside phosphotransferase (APT) family kinase protein</fullName>
    </submittedName>
</protein>
<sequence length="362" mass="40506">MAKTLNGTIAVRPGEELDSAKLHQFLKSTISGLSEGELEIRQFGAGHSNLTYALAIGGWEGVLRRPPLGPVAPRAHDMEREFTILSALHPLFPAAPKPYVFSHDTKIVGSPFFVMERRHGVVLDTEFPQGVEPSAELGRRISELMVDQLVELHAIDYKGTALAELAKPEGFMERQVTGWISRYERAKTDDIPEAEELAAWLLAHIPKSPEPAIIHYDFKLNNTMFSEDFSEITGLFDWEMTTVGDPLADLGAAMSYWMEKDDPEALKKGFGKAPVTVTEGFYTRQEFIERYAEKSGRDVSNIDFYVTFASFKLAVICQQIYYRYKKGQTADKRFAQLAPFVEILINHALKTAKKKEAGGNGQ</sequence>
<dbReference type="PANTHER" id="PTHR47829">
    <property type="entry name" value="HYDROLASE, PUTATIVE (AFU_ORTHOLOGUE AFUA_1G12880)-RELATED"/>
    <property type="match status" value="1"/>
</dbReference>
<reference evidence="2 3" key="1">
    <citation type="submission" date="2020-08" db="EMBL/GenBank/DDBJ databases">
        <title>Genomic Encyclopedia of Type Strains, Phase IV (KMG-IV): sequencing the most valuable type-strain genomes for metagenomic binning, comparative biology and taxonomic classification.</title>
        <authorList>
            <person name="Goeker M."/>
        </authorList>
    </citation>
    <scope>NUCLEOTIDE SEQUENCE [LARGE SCALE GENOMIC DNA]</scope>
    <source>
        <strain evidence="2 3">DSM 15895</strain>
    </source>
</reference>
<dbReference type="InterPro" id="IPR002575">
    <property type="entry name" value="Aminoglycoside_PTrfase"/>
</dbReference>
<dbReference type="Proteomes" id="UP000525923">
    <property type="component" value="Unassembled WGS sequence"/>
</dbReference>
<dbReference type="SUPFAM" id="SSF56112">
    <property type="entry name" value="Protein kinase-like (PK-like)"/>
    <property type="match status" value="1"/>
</dbReference>